<reference evidence="1 2" key="1">
    <citation type="submission" date="2019-04" db="EMBL/GenBank/DDBJ databases">
        <title>Rhizobium terrae sp. nov., isolated from a paddy soil.</title>
        <authorList>
            <person name="Lin S.-Y."/>
            <person name="Hameed A."/>
            <person name="Huang H.-I."/>
            <person name="Young C.-C."/>
        </authorList>
    </citation>
    <scope>NUCLEOTIDE SEQUENCE [LARGE SCALE GENOMIC DNA]</scope>
    <source>
        <strain evidence="1 2">CC-HIH110</strain>
    </source>
</reference>
<protein>
    <submittedName>
        <fullName evidence="1">Uncharacterized protein</fullName>
    </submittedName>
</protein>
<dbReference type="Proteomes" id="UP000310754">
    <property type="component" value="Unassembled WGS sequence"/>
</dbReference>
<evidence type="ECO:0000313" key="1">
    <source>
        <dbReference type="EMBL" id="THF49685.1"/>
    </source>
</evidence>
<sequence length="287" mass="31814">MGRPVGLAIGELKPGNLADLFSIAVALPMRRQNIGRGLLLEWQRQAALQGAVKLRVNYPSTLKSRDGLAALLAKTGWSSPKEDGFIVTGRVGAMVEAVGQWPGIRGRLAELSAYTFDPVTLTSDDRLAVNAYCARPDFIDMFGPLNPALPYDHDLSLIIRRQGLLVGWLLAIREETYRGAHAVSQTETPMVRYLEAYLDPAYWHSGVMIRAYFQCYQKQAQLFGPESVAIYYTNQNLPRMVALTRRRFAPIADRFEISLCATQSVTPVTPTLSSDDAVDIGNLRRAK</sequence>
<dbReference type="EMBL" id="SSOA01000005">
    <property type="protein sequence ID" value="THF49685.1"/>
    <property type="molecule type" value="Genomic_DNA"/>
</dbReference>
<comment type="caution">
    <text evidence="1">The sequence shown here is derived from an EMBL/GenBank/DDBJ whole genome shotgun (WGS) entry which is preliminary data.</text>
</comment>
<evidence type="ECO:0000313" key="2">
    <source>
        <dbReference type="Proteomes" id="UP000310754"/>
    </source>
</evidence>
<name>A0A4S3ZV87_9HYPH</name>
<organism evidence="1 2">
    <name type="scientific">Allorhizobium terrae</name>
    <dbReference type="NCBI Taxonomy" id="1848972"/>
    <lineage>
        <taxon>Bacteria</taxon>
        <taxon>Pseudomonadati</taxon>
        <taxon>Pseudomonadota</taxon>
        <taxon>Alphaproteobacteria</taxon>
        <taxon>Hyphomicrobiales</taxon>
        <taxon>Rhizobiaceae</taxon>
        <taxon>Rhizobium/Agrobacterium group</taxon>
        <taxon>Allorhizobium</taxon>
    </lineage>
</organism>
<keyword evidence="2" id="KW-1185">Reference proteome</keyword>
<gene>
    <name evidence="1" type="ORF">E6C51_12135</name>
</gene>
<dbReference type="RefSeq" id="WP_190236136.1">
    <property type="nucleotide sequence ID" value="NZ_SSOA01000005.1"/>
</dbReference>
<accession>A0A4S3ZV87</accession>
<proteinExistence type="predicted"/>
<dbReference type="AlphaFoldDB" id="A0A4S3ZV87"/>